<dbReference type="EMBL" id="ML770638">
    <property type="protein sequence ID" value="KAE9383202.1"/>
    <property type="molecule type" value="Genomic_DNA"/>
</dbReference>
<reference evidence="1" key="1">
    <citation type="journal article" date="2019" name="Environ. Microbiol.">
        <title>Fungal ecological strategies reflected in gene transcription - a case study of two litter decomposers.</title>
        <authorList>
            <person name="Barbi F."/>
            <person name="Kohler A."/>
            <person name="Barry K."/>
            <person name="Baskaran P."/>
            <person name="Daum C."/>
            <person name="Fauchery L."/>
            <person name="Ihrmark K."/>
            <person name="Kuo A."/>
            <person name="LaButti K."/>
            <person name="Lipzen A."/>
            <person name="Morin E."/>
            <person name="Grigoriev I.V."/>
            <person name="Henrissat B."/>
            <person name="Lindahl B."/>
            <person name="Martin F."/>
        </authorList>
    </citation>
    <scope>NUCLEOTIDE SEQUENCE</scope>
    <source>
        <strain evidence="1">JB14</strain>
    </source>
</reference>
<dbReference type="Proteomes" id="UP000799118">
    <property type="component" value="Unassembled WGS sequence"/>
</dbReference>
<sequence length="110" mass="12147">MFICYCQVLCLGQSMGMLLARTCSDNLSRGSCNSSASLYLPKFAYVTARFCVRSRVSGCFFPRTCSDKLSRGSFNSSASLYLPKFAYVTARFCVRVRVSGFLCQGLALII</sequence>
<gene>
    <name evidence="1" type="ORF">BT96DRAFT_95721</name>
</gene>
<evidence type="ECO:0000313" key="1">
    <source>
        <dbReference type="EMBL" id="KAE9383202.1"/>
    </source>
</evidence>
<protein>
    <submittedName>
        <fullName evidence="1">Uncharacterized protein</fullName>
    </submittedName>
</protein>
<accession>A0A6A4GCE8</accession>
<keyword evidence="2" id="KW-1185">Reference proteome</keyword>
<evidence type="ECO:0000313" key="2">
    <source>
        <dbReference type="Proteomes" id="UP000799118"/>
    </source>
</evidence>
<name>A0A6A4GCE8_9AGAR</name>
<proteinExistence type="predicted"/>
<organism evidence="1 2">
    <name type="scientific">Gymnopus androsaceus JB14</name>
    <dbReference type="NCBI Taxonomy" id="1447944"/>
    <lineage>
        <taxon>Eukaryota</taxon>
        <taxon>Fungi</taxon>
        <taxon>Dikarya</taxon>
        <taxon>Basidiomycota</taxon>
        <taxon>Agaricomycotina</taxon>
        <taxon>Agaricomycetes</taxon>
        <taxon>Agaricomycetidae</taxon>
        <taxon>Agaricales</taxon>
        <taxon>Marasmiineae</taxon>
        <taxon>Omphalotaceae</taxon>
        <taxon>Gymnopus</taxon>
    </lineage>
</organism>
<dbReference type="AlphaFoldDB" id="A0A6A4GCE8"/>